<reference evidence="7" key="3">
    <citation type="submission" date="2010-09" db="EMBL/GenBank/DDBJ databases">
        <title>Annotation of Gaeumannomyces graminis var. tritici R3-111a-1.</title>
        <authorList>
            <consortium name="The Broad Institute Genome Sequencing Platform"/>
            <person name="Ma L.-J."/>
            <person name="Dead R."/>
            <person name="Young S.K."/>
            <person name="Zeng Q."/>
            <person name="Gargeya S."/>
            <person name="Fitzgerald M."/>
            <person name="Haas B."/>
            <person name="Abouelleil A."/>
            <person name="Alvarado L."/>
            <person name="Arachchi H.M."/>
            <person name="Berlin A."/>
            <person name="Brown A."/>
            <person name="Chapman S.B."/>
            <person name="Chen Z."/>
            <person name="Dunbar C."/>
            <person name="Freedman E."/>
            <person name="Gearin G."/>
            <person name="Gellesch M."/>
            <person name="Goldberg J."/>
            <person name="Griggs A."/>
            <person name="Gujja S."/>
            <person name="Heiman D."/>
            <person name="Howarth C."/>
            <person name="Larson L."/>
            <person name="Lui A."/>
            <person name="MacDonald P.J.P."/>
            <person name="Mehta T."/>
            <person name="Montmayeur A."/>
            <person name="Murphy C."/>
            <person name="Neiman D."/>
            <person name="Pearson M."/>
            <person name="Priest M."/>
            <person name="Roberts A."/>
            <person name="Saif S."/>
            <person name="Shea T."/>
            <person name="Shenoy N."/>
            <person name="Sisk P."/>
            <person name="Stolte C."/>
            <person name="Sykes S."/>
            <person name="Yandava C."/>
            <person name="Wortman J."/>
            <person name="Nusbaum C."/>
            <person name="Birren B."/>
        </authorList>
    </citation>
    <scope>NUCLEOTIDE SEQUENCE</scope>
    <source>
        <strain evidence="7">R3-111a-1</strain>
    </source>
</reference>
<gene>
    <name evidence="8" type="primary">20341159</name>
    <name evidence="7" type="ORF">GGTG_00701</name>
</gene>
<feature type="region of interest" description="Disordered" evidence="5">
    <location>
        <begin position="815"/>
        <end position="915"/>
    </location>
</feature>
<feature type="region of interest" description="Disordered" evidence="5">
    <location>
        <begin position="190"/>
        <end position="213"/>
    </location>
</feature>
<reference evidence="8" key="4">
    <citation type="journal article" date="2015" name="G3 (Bethesda)">
        <title>Genome sequences of three phytopathogenic species of the Magnaporthaceae family of fungi.</title>
        <authorList>
            <person name="Okagaki L.H."/>
            <person name="Nunes C.C."/>
            <person name="Sailsbery J."/>
            <person name="Clay B."/>
            <person name="Brown D."/>
            <person name="John T."/>
            <person name="Oh Y."/>
            <person name="Young N."/>
            <person name="Fitzgerald M."/>
            <person name="Haas B.J."/>
            <person name="Zeng Q."/>
            <person name="Young S."/>
            <person name="Adiconis X."/>
            <person name="Fan L."/>
            <person name="Levin J.Z."/>
            <person name="Mitchell T.K."/>
            <person name="Okubara P.A."/>
            <person name="Farman M.L."/>
            <person name="Kohn L.M."/>
            <person name="Birren B."/>
            <person name="Ma L.-J."/>
            <person name="Dean R.A."/>
        </authorList>
    </citation>
    <scope>NUCLEOTIDE SEQUENCE</scope>
    <source>
        <strain evidence="8">R3-111a-1</strain>
    </source>
</reference>
<dbReference type="HOGENOM" id="CLU_007590_0_0_1"/>
<evidence type="ECO:0000313" key="9">
    <source>
        <dbReference type="Proteomes" id="UP000006039"/>
    </source>
</evidence>
<dbReference type="OrthoDB" id="661148at2759"/>
<feature type="region of interest" description="Disordered" evidence="5">
    <location>
        <begin position="226"/>
        <end position="265"/>
    </location>
</feature>
<dbReference type="SMART" id="SM00291">
    <property type="entry name" value="ZnF_ZZ"/>
    <property type="match status" value="4"/>
</dbReference>
<dbReference type="InterPro" id="IPR043145">
    <property type="entry name" value="Znf_ZZ_sf"/>
</dbReference>
<protein>
    <submittedName>
        <fullName evidence="7">ZZ type zinc finger domain-containing protein</fullName>
    </submittedName>
</protein>
<dbReference type="RefSeq" id="XP_009216716.1">
    <property type="nucleotide sequence ID" value="XM_009218452.1"/>
</dbReference>
<evidence type="ECO:0000313" key="8">
    <source>
        <dbReference type="EnsemblFungi" id="EJT80707"/>
    </source>
</evidence>
<keyword evidence="9" id="KW-1185">Reference proteome</keyword>
<name>J3NHG4_GAET3</name>
<evidence type="ECO:0000313" key="7">
    <source>
        <dbReference type="EMBL" id="EJT80707.1"/>
    </source>
</evidence>
<dbReference type="PROSITE" id="PS50135">
    <property type="entry name" value="ZF_ZZ_2"/>
    <property type="match status" value="1"/>
</dbReference>
<sequence>MASSSATGPDTIISLKVTHDGVIKKLKLPLRDLGANTLDSKLRDMLVISPDTQCTTERYSDSAASYVTLDPTNAPVFKQLYRAAKAKQKLKLRVTTIIPPSHHVQEAEPEPESKHATPNVAPRPVTIEDVPDAAEAKPVVPPKCAGILVEPPFDAAAILARARATEADPSLAPSATPRSFQGLKDELDKMAKRHQQWREENLGSADNKPSERARTELASLLASLSARTAATTPPPIPPRQAPTGDVEAPKPAAPPAPAKETQSAAVPRPPFAVYCNSCDRVIPDTHYHCSTCDDGDFDLCQGCVDMGIACYGDDHWLIKRMVRNGMIVTSTTERKAPIKATVEAVPASSCPVAEPKAAPSPCRQAARVSEAPAPTSVVVPVFKNYLYQNVRTCNNCVQEFPEHQFVHCTTCFDFDLCKSCFVKDSHGHHPRHGFIPAVEGTALDRDVASRLSPGRNQKHNAICDGCDKFIQGVRHKCLDCPDWDYCADCVGNAGFIHPNHRFVPVYDPLRDVSARSATRQVHVGIHCDGPLCRSTGRRFIHGDRYKCAVCHDTDFCANCEASPANTHNKTHPLLKFKTPVRNVNVVTTGEREDGRKMPVMGDRLRRTPSPRAVEAAATKMQNITEAPAQAVLSVNDAPPPTPKAEVKREIKEEVKEEPKELAVKEETPVETKAAEPEKPVEVAEEPEIVAEFECDTIADGTVMPPNHIFEQTWVLRNAGKEAWPAGCSVKYVGGDYMGHVNSNHPAGVKELISASESTICYAPLAPGQSFSFTVLLRTPPRDGKVISYWRLTSPAGLKFGHRLWCDVEVKTPKPVEETTPAVEEAPKEVEAAAPQAHESQMIFPKLEKESPVASVHKSIETEAQESSEAAEEFEDCNEDEEWDESEDGFMTDEEYDILDASDEEFSDDSQKQPKK</sequence>
<evidence type="ECO:0000256" key="4">
    <source>
        <dbReference type="PROSITE-ProRule" id="PRU00228"/>
    </source>
</evidence>
<evidence type="ECO:0000256" key="2">
    <source>
        <dbReference type="ARBA" id="ARBA00022771"/>
    </source>
</evidence>
<dbReference type="GeneID" id="20341159"/>
<feature type="domain" description="ZZ-type" evidence="6">
    <location>
        <begin position="527"/>
        <end position="581"/>
    </location>
</feature>
<dbReference type="VEuPathDB" id="FungiDB:GGTG_00701"/>
<feature type="region of interest" description="Disordered" evidence="5">
    <location>
        <begin position="102"/>
        <end position="122"/>
    </location>
</feature>
<dbReference type="SUPFAM" id="SSF57850">
    <property type="entry name" value="RING/U-box"/>
    <property type="match status" value="4"/>
</dbReference>
<dbReference type="CDD" id="cd02341">
    <property type="entry name" value="ZZ_ZZZ3"/>
    <property type="match status" value="1"/>
</dbReference>
<dbReference type="eggNOG" id="KOG4351">
    <property type="taxonomic scope" value="Eukaryota"/>
</dbReference>
<dbReference type="InterPro" id="IPR000433">
    <property type="entry name" value="Znf_ZZ"/>
</dbReference>
<feature type="compositionally biased region" description="Basic and acidic residues" evidence="5">
    <location>
        <begin position="190"/>
        <end position="201"/>
    </location>
</feature>
<evidence type="ECO:0000256" key="5">
    <source>
        <dbReference type="SAM" id="MobiDB-lite"/>
    </source>
</evidence>
<reference evidence="8" key="5">
    <citation type="submission" date="2018-04" db="UniProtKB">
        <authorList>
            <consortium name="EnsemblFungi"/>
        </authorList>
    </citation>
    <scope>IDENTIFICATION</scope>
    <source>
        <strain evidence="8">R3-111a-1</strain>
    </source>
</reference>
<dbReference type="InterPro" id="IPR032350">
    <property type="entry name" value="Nbr1_FW"/>
</dbReference>
<accession>J3NHG4</accession>
<dbReference type="CDD" id="cd02249">
    <property type="entry name" value="ZZ"/>
    <property type="match status" value="1"/>
</dbReference>
<reference evidence="7" key="2">
    <citation type="submission" date="2010-07" db="EMBL/GenBank/DDBJ databases">
        <authorList>
            <consortium name="The Broad Institute Genome Sequencing Platform"/>
            <consortium name="Broad Institute Genome Sequencing Center for Infectious Disease"/>
            <person name="Ma L.-J."/>
            <person name="Dead R."/>
            <person name="Young S."/>
            <person name="Zeng Q."/>
            <person name="Koehrsen M."/>
            <person name="Alvarado L."/>
            <person name="Berlin A."/>
            <person name="Chapman S.B."/>
            <person name="Chen Z."/>
            <person name="Freedman E."/>
            <person name="Gellesch M."/>
            <person name="Goldberg J."/>
            <person name="Griggs A."/>
            <person name="Gujja S."/>
            <person name="Heilman E.R."/>
            <person name="Heiman D."/>
            <person name="Hepburn T."/>
            <person name="Howarth C."/>
            <person name="Jen D."/>
            <person name="Larson L."/>
            <person name="Mehta T."/>
            <person name="Neiman D."/>
            <person name="Pearson M."/>
            <person name="Roberts A."/>
            <person name="Saif S."/>
            <person name="Shea T."/>
            <person name="Shenoy N."/>
            <person name="Sisk P."/>
            <person name="Stolte C."/>
            <person name="Sykes S."/>
            <person name="Walk T."/>
            <person name="White J."/>
            <person name="Yandava C."/>
            <person name="Haas B."/>
            <person name="Nusbaum C."/>
            <person name="Birren B."/>
        </authorList>
    </citation>
    <scope>NUCLEOTIDE SEQUENCE</scope>
    <source>
        <strain evidence="7">R3-111a-1</strain>
    </source>
</reference>
<feature type="compositionally biased region" description="Basic and acidic residues" evidence="5">
    <location>
        <begin position="103"/>
        <end position="115"/>
    </location>
</feature>
<dbReference type="CDD" id="cd02340">
    <property type="entry name" value="ZZ_NBR1_like"/>
    <property type="match status" value="2"/>
</dbReference>
<feature type="region of interest" description="Disordered" evidence="5">
    <location>
        <begin position="657"/>
        <end position="681"/>
    </location>
</feature>
<dbReference type="CDD" id="cd14947">
    <property type="entry name" value="NBR1_like"/>
    <property type="match status" value="1"/>
</dbReference>
<keyword evidence="3" id="KW-0862">Zinc</keyword>
<keyword evidence="1" id="KW-0479">Metal-binding</keyword>
<organism evidence="7">
    <name type="scientific">Gaeumannomyces tritici (strain R3-111a-1)</name>
    <name type="common">Wheat and barley take-all root rot fungus</name>
    <name type="synonym">Gaeumannomyces graminis var. tritici</name>
    <dbReference type="NCBI Taxonomy" id="644352"/>
    <lineage>
        <taxon>Eukaryota</taxon>
        <taxon>Fungi</taxon>
        <taxon>Dikarya</taxon>
        <taxon>Ascomycota</taxon>
        <taxon>Pezizomycotina</taxon>
        <taxon>Sordariomycetes</taxon>
        <taxon>Sordariomycetidae</taxon>
        <taxon>Magnaporthales</taxon>
        <taxon>Magnaporthaceae</taxon>
        <taxon>Gaeumannomyces</taxon>
    </lineage>
</organism>
<dbReference type="InterPro" id="IPR013783">
    <property type="entry name" value="Ig-like_fold"/>
</dbReference>
<evidence type="ECO:0000256" key="3">
    <source>
        <dbReference type="ARBA" id="ARBA00022833"/>
    </source>
</evidence>
<dbReference type="EMBL" id="GL385395">
    <property type="protein sequence ID" value="EJT80707.1"/>
    <property type="molecule type" value="Genomic_DNA"/>
</dbReference>
<feature type="compositionally biased region" description="Acidic residues" evidence="5">
    <location>
        <begin position="862"/>
        <end position="907"/>
    </location>
</feature>
<proteinExistence type="predicted"/>
<keyword evidence="2 4" id="KW-0863">Zinc-finger</keyword>
<dbReference type="EnsemblFungi" id="EJT80707">
    <property type="protein sequence ID" value="EJT80707"/>
    <property type="gene ID" value="GGTG_00701"/>
</dbReference>
<evidence type="ECO:0000259" key="6">
    <source>
        <dbReference type="PROSITE" id="PS50135"/>
    </source>
</evidence>
<dbReference type="InterPro" id="IPR041981">
    <property type="entry name" value="ZZZ3_ZZ"/>
</dbReference>
<evidence type="ECO:0000256" key="1">
    <source>
        <dbReference type="ARBA" id="ARBA00022723"/>
    </source>
</evidence>
<dbReference type="AlphaFoldDB" id="J3NHG4"/>
<dbReference type="Pfam" id="PF16158">
    <property type="entry name" value="N_BRCA1_IG"/>
    <property type="match status" value="1"/>
</dbReference>
<dbReference type="PANTHER" id="PTHR20930">
    <property type="entry name" value="OVARIAN CARCINOMA ANTIGEN CA125-RELATED"/>
    <property type="match status" value="1"/>
</dbReference>
<dbReference type="Gene3D" id="2.60.40.10">
    <property type="entry name" value="Immunoglobulins"/>
    <property type="match status" value="1"/>
</dbReference>
<dbReference type="eggNOG" id="KOG4582">
    <property type="taxonomic scope" value="Eukaryota"/>
</dbReference>
<dbReference type="Gene3D" id="3.30.60.90">
    <property type="match status" value="4"/>
</dbReference>
<dbReference type="PANTHER" id="PTHR20930:SF0">
    <property type="entry name" value="PROTEIN ILRUN"/>
    <property type="match status" value="1"/>
</dbReference>
<dbReference type="GO" id="GO:0008270">
    <property type="term" value="F:zinc ion binding"/>
    <property type="evidence" value="ECO:0007669"/>
    <property type="project" value="UniProtKB-KW"/>
</dbReference>
<reference evidence="9" key="1">
    <citation type="submission" date="2010-07" db="EMBL/GenBank/DDBJ databases">
        <title>The genome sequence of Gaeumannomyces graminis var. tritici strain R3-111a-1.</title>
        <authorList>
            <consortium name="The Broad Institute Genome Sequencing Platform"/>
            <person name="Ma L.-J."/>
            <person name="Dead R."/>
            <person name="Young S."/>
            <person name="Zeng Q."/>
            <person name="Koehrsen M."/>
            <person name="Alvarado L."/>
            <person name="Berlin A."/>
            <person name="Chapman S.B."/>
            <person name="Chen Z."/>
            <person name="Freedman E."/>
            <person name="Gellesch M."/>
            <person name="Goldberg J."/>
            <person name="Griggs A."/>
            <person name="Gujja S."/>
            <person name="Heilman E.R."/>
            <person name="Heiman D."/>
            <person name="Hepburn T."/>
            <person name="Howarth C."/>
            <person name="Jen D."/>
            <person name="Larson L."/>
            <person name="Mehta T."/>
            <person name="Neiman D."/>
            <person name="Pearson M."/>
            <person name="Roberts A."/>
            <person name="Saif S."/>
            <person name="Shea T."/>
            <person name="Shenoy N."/>
            <person name="Sisk P."/>
            <person name="Stolte C."/>
            <person name="Sykes S."/>
            <person name="Walk T."/>
            <person name="White J."/>
            <person name="Yandava C."/>
            <person name="Haas B."/>
            <person name="Nusbaum C."/>
            <person name="Birren B."/>
        </authorList>
    </citation>
    <scope>NUCLEOTIDE SEQUENCE [LARGE SCALE GENOMIC DNA]</scope>
    <source>
        <strain evidence="9">R3-111a-1</strain>
    </source>
</reference>
<dbReference type="STRING" id="644352.J3NHG4"/>
<dbReference type="Proteomes" id="UP000006039">
    <property type="component" value="Unassembled WGS sequence"/>
</dbReference>
<dbReference type="Pfam" id="PF00569">
    <property type="entry name" value="ZZ"/>
    <property type="match status" value="2"/>
</dbReference>